<sequence>MNDRVFARLKPSELDELAEDGYRRRRAGDLARAFAEPRTVVRRSRRPYLLMAGTLAAGLAAAAAVVVVSGDPAPRQSPLVAVETPSKTAKPVVNARMFLLAAATTAKREPAASGRYWYVNERTLQKIHNVPGEYMAGIKAADDEFRKKEKEVRNDPKALADLKKEFGDKLTKLKMAELPYTAFAADTREIWRPMKAGETGRTVGNQDVEVSFGSPRDEAAWTAAGSPELVEKGARTYDDDTERVLSIDNPSLNLRNIKDLPTGKKELQRRLDALWEQSPNTAKVTSKNGYLWQTGVDLMTAPLKPGTRSALFQVLADQPGITSQGQVTDALGRTGVALSANTAHTLTLRLVIDPETAELLEYDVLEKGKPLLRVALADMGFTDELGRRPQG</sequence>
<keyword evidence="1" id="KW-1133">Transmembrane helix</keyword>
<dbReference type="NCBIfam" id="NF038083">
    <property type="entry name" value="CU044_5270_fam"/>
    <property type="match status" value="1"/>
</dbReference>
<dbReference type="AlphaFoldDB" id="A0A1H6D324"/>
<protein>
    <submittedName>
        <fullName evidence="2">Uncharacterized protein</fullName>
    </submittedName>
</protein>
<keyword evidence="1" id="KW-0472">Membrane</keyword>
<name>A0A1H6D324_9ACTN</name>
<dbReference type="RefSeq" id="WP_103957212.1">
    <property type="nucleotide sequence ID" value="NZ_FNVT01000004.1"/>
</dbReference>
<evidence type="ECO:0000256" key="1">
    <source>
        <dbReference type="SAM" id="Phobius"/>
    </source>
</evidence>
<feature type="transmembrane region" description="Helical" evidence="1">
    <location>
        <begin position="48"/>
        <end position="68"/>
    </location>
</feature>
<dbReference type="OrthoDB" id="3538210at2"/>
<accession>A0A1H6D324</accession>
<organism evidence="2 3">
    <name type="scientific">Nonomuraea solani</name>
    <dbReference type="NCBI Taxonomy" id="1144553"/>
    <lineage>
        <taxon>Bacteria</taxon>
        <taxon>Bacillati</taxon>
        <taxon>Actinomycetota</taxon>
        <taxon>Actinomycetes</taxon>
        <taxon>Streptosporangiales</taxon>
        <taxon>Streptosporangiaceae</taxon>
        <taxon>Nonomuraea</taxon>
    </lineage>
</organism>
<keyword evidence="1" id="KW-0812">Transmembrane</keyword>
<dbReference type="InterPro" id="IPR047789">
    <property type="entry name" value="CU044_5270-like"/>
</dbReference>
<reference evidence="2 3" key="1">
    <citation type="submission" date="2016-10" db="EMBL/GenBank/DDBJ databases">
        <authorList>
            <person name="de Groot N.N."/>
        </authorList>
    </citation>
    <scope>NUCLEOTIDE SEQUENCE [LARGE SCALE GENOMIC DNA]</scope>
    <source>
        <strain evidence="2 3">CGMCC 4.7037</strain>
    </source>
</reference>
<proteinExistence type="predicted"/>
<gene>
    <name evidence="2" type="ORF">SAMN05444920_104741</name>
</gene>
<dbReference type="EMBL" id="FNVT01000004">
    <property type="protein sequence ID" value="SEG79712.1"/>
    <property type="molecule type" value="Genomic_DNA"/>
</dbReference>
<evidence type="ECO:0000313" key="3">
    <source>
        <dbReference type="Proteomes" id="UP000236732"/>
    </source>
</evidence>
<keyword evidence="3" id="KW-1185">Reference proteome</keyword>
<evidence type="ECO:0000313" key="2">
    <source>
        <dbReference type="EMBL" id="SEG79712.1"/>
    </source>
</evidence>
<dbReference type="Proteomes" id="UP000236732">
    <property type="component" value="Unassembled WGS sequence"/>
</dbReference>